<comment type="caution">
    <text evidence="1">The sequence shown here is derived from an EMBL/GenBank/DDBJ whole genome shotgun (WGS) entry which is preliminary data.</text>
</comment>
<keyword evidence="2" id="KW-1185">Reference proteome</keyword>
<reference evidence="1 2" key="1">
    <citation type="submission" date="2020-04" db="EMBL/GenBank/DDBJ databases">
        <title>Flammeovirga sp. SR4, a novel species isolated from seawater.</title>
        <authorList>
            <person name="Wang X."/>
        </authorList>
    </citation>
    <scope>NUCLEOTIDE SEQUENCE [LARGE SCALE GENOMIC DNA]</scope>
    <source>
        <strain evidence="1 2">ATCC 23126</strain>
    </source>
</reference>
<accession>A0A7X9RZH4</accession>
<organism evidence="1 2">
    <name type="scientific">Flammeovirga aprica JL-4</name>
    <dbReference type="NCBI Taxonomy" id="694437"/>
    <lineage>
        <taxon>Bacteria</taxon>
        <taxon>Pseudomonadati</taxon>
        <taxon>Bacteroidota</taxon>
        <taxon>Cytophagia</taxon>
        <taxon>Cytophagales</taxon>
        <taxon>Flammeovirgaceae</taxon>
        <taxon>Flammeovirga</taxon>
    </lineage>
</organism>
<evidence type="ECO:0000313" key="2">
    <source>
        <dbReference type="Proteomes" id="UP000576082"/>
    </source>
</evidence>
<dbReference type="AlphaFoldDB" id="A0A7X9RZH4"/>
<dbReference type="Proteomes" id="UP000576082">
    <property type="component" value="Unassembled WGS sequence"/>
</dbReference>
<gene>
    <name evidence="1" type="ORF">HHU12_26540</name>
</gene>
<sequence length="53" mass="6163">MIDRISFDLEGTYNAIRDGRGTLVVYKDSIIHQLDGNTRKYLIIEKGMFEEVK</sequence>
<dbReference type="RefSeq" id="WP_169659768.1">
    <property type="nucleotide sequence ID" value="NZ_JABANE010000104.1"/>
</dbReference>
<proteinExistence type="predicted"/>
<protein>
    <submittedName>
        <fullName evidence="1">Uncharacterized protein</fullName>
    </submittedName>
</protein>
<evidence type="ECO:0000313" key="1">
    <source>
        <dbReference type="EMBL" id="NME71554.1"/>
    </source>
</evidence>
<dbReference type="EMBL" id="JABANE010000104">
    <property type="protein sequence ID" value="NME71554.1"/>
    <property type="molecule type" value="Genomic_DNA"/>
</dbReference>
<name>A0A7X9RZH4_9BACT</name>